<dbReference type="EMBL" id="JNOM01000039">
    <property type="protein sequence ID" value="KNG89044.1"/>
    <property type="molecule type" value="Genomic_DNA"/>
</dbReference>
<feature type="domain" description="Alpha/beta hydrolase fold-3" evidence="2">
    <location>
        <begin position="598"/>
        <end position="837"/>
    </location>
</feature>
<dbReference type="InterPro" id="IPR036188">
    <property type="entry name" value="FAD/NAD-bd_sf"/>
</dbReference>
<dbReference type="Proteomes" id="UP000037505">
    <property type="component" value="Unassembled WGS sequence"/>
</dbReference>
<dbReference type="PANTHER" id="PTHR42923:SF17">
    <property type="entry name" value="AMINE OXIDASE DOMAIN-CONTAINING PROTEIN"/>
    <property type="match status" value="1"/>
</dbReference>
<evidence type="ECO:0000313" key="4">
    <source>
        <dbReference type="Proteomes" id="UP000037505"/>
    </source>
</evidence>
<dbReference type="Pfam" id="PF07859">
    <property type="entry name" value="Abhydrolase_3"/>
    <property type="match status" value="1"/>
</dbReference>
<dbReference type="GeneID" id="26804752"/>
<dbReference type="Gene3D" id="1.10.405.10">
    <property type="entry name" value="Guanine Nucleotide Dissociation Inhibitor, domain 1"/>
    <property type="match status" value="1"/>
</dbReference>
<dbReference type="InterPro" id="IPR050464">
    <property type="entry name" value="Zeta_carotene_desat/Oxidored"/>
</dbReference>
<evidence type="ECO:0000259" key="1">
    <source>
        <dbReference type="Pfam" id="PF01593"/>
    </source>
</evidence>
<dbReference type="OrthoDB" id="5977668at2759"/>
<accession>A0A0L1JBB5</accession>
<dbReference type="Gene3D" id="3.50.50.60">
    <property type="entry name" value="FAD/NAD(P)-binding domain"/>
    <property type="match status" value="1"/>
</dbReference>
<dbReference type="RefSeq" id="XP_015409967.1">
    <property type="nucleotide sequence ID" value="XM_015548205.1"/>
</dbReference>
<reference evidence="3 4" key="1">
    <citation type="submission" date="2014-06" db="EMBL/GenBank/DDBJ databases">
        <title>The Genome of the Aflatoxigenic Filamentous Fungus Aspergillus nomius.</title>
        <authorList>
            <person name="Moore M.G."/>
            <person name="Shannon B.M."/>
            <person name="Brian M.M."/>
        </authorList>
    </citation>
    <scope>NUCLEOTIDE SEQUENCE [LARGE SCALE GENOMIC DNA]</scope>
    <source>
        <strain evidence="3 4">NRRL 13137</strain>
    </source>
</reference>
<organism evidence="3 4">
    <name type="scientific">Aspergillus nomiae NRRL (strain ATCC 15546 / NRRL 13137 / CBS 260.88 / M93)</name>
    <dbReference type="NCBI Taxonomy" id="1509407"/>
    <lineage>
        <taxon>Eukaryota</taxon>
        <taxon>Fungi</taxon>
        <taxon>Dikarya</taxon>
        <taxon>Ascomycota</taxon>
        <taxon>Pezizomycotina</taxon>
        <taxon>Eurotiomycetes</taxon>
        <taxon>Eurotiomycetidae</taxon>
        <taxon>Eurotiales</taxon>
        <taxon>Aspergillaceae</taxon>
        <taxon>Aspergillus</taxon>
        <taxon>Aspergillus subgen. Circumdati</taxon>
    </lineage>
</organism>
<dbReference type="Gene3D" id="3.90.660.10">
    <property type="match status" value="1"/>
</dbReference>
<comment type="caution">
    <text evidence="3">The sequence shown here is derived from an EMBL/GenBank/DDBJ whole genome shotgun (WGS) entry which is preliminary data.</text>
</comment>
<keyword evidence="4" id="KW-1185">Reference proteome</keyword>
<name>A0A0L1JBB5_ASPN3</name>
<gene>
    <name evidence="3" type="ORF">ANOM_002948</name>
</gene>
<dbReference type="Pfam" id="PF01593">
    <property type="entry name" value="Amino_oxidase"/>
    <property type="match status" value="1"/>
</dbReference>
<proteinExistence type="predicted"/>
<dbReference type="Gene3D" id="3.40.50.1820">
    <property type="entry name" value="alpha/beta hydrolase"/>
    <property type="match status" value="1"/>
</dbReference>
<dbReference type="SUPFAM" id="SSF53474">
    <property type="entry name" value="alpha/beta-Hydrolases"/>
    <property type="match status" value="1"/>
</dbReference>
<dbReference type="GO" id="GO:0016787">
    <property type="term" value="F:hydrolase activity"/>
    <property type="evidence" value="ECO:0007669"/>
    <property type="project" value="InterPro"/>
</dbReference>
<feature type="domain" description="Amine oxidase" evidence="1">
    <location>
        <begin position="21"/>
        <end position="457"/>
    </location>
</feature>
<evidence type="ECO:0000259" key="2">
    <source>
        <dbReference type="Pfam" id="PF07859"/>
    </source>
</evidence>
<dbReference type="SUPFAM" id="SSF51905">
    <property type="entry name" value="FAD/NAD(P)-binding domain"/>
    <property type="match status" value="1"/>
</dbReference>
<dbReference type="InterPro" id="IPR002937">
    <property type="entry name" value="Amino_oxidase"/>
</dbReference>
<dbReference type="STRING" id="1509407.A0A0L1JBB5"/>
<dbReference type="PANTHER" id="PTHR42923">
    <property type="entry name" value="PROTOPORPHYRINOGEN OXIDASE"/>
    <property type="match status" value="1"/>
</dbReference>
<dbReference type="GO" id="GO:0016491">
    <property type="term" value="F:oxidoreductase activity"/>
    <property type="evidence" value="ECO:0007669"/>
    <property type="project" value="InterPro"/>
</dbReference>
<evidence type="ECO:0000313" key="3">
    <source>
        <dbReference type="EMBL" id="KNG89044.1"/>
    </source>
</evidence>
<protein>
    <submittedName>
        <fullName evidence="3">Uncharacterized protein</fullName>
    </submittedName>
</protein>
<dbReference type="AlphaFoldDB" id="A0A0L1JBB5"/>
<sequence>LNMTTRHSRPPKRVAIVGGGISGIACLWGLRDSDYEVHLYEADGRLGGHANSVPFRGNGTVRDVDTGFVILNEESYPHFSAFIKAHGVETIATDMSFSVSDSDGFRQWGSASFWSFVGCFSNLFRPWFWRLVFDIVRFNYFATDILHEKPERGKSDELESIGEYLTRQQYSPQFKRYYLIPMVAAPWCLDPEEAARTFPAETLIRFMSKHHLLDTLTHKLQWRSFSNGSKTYIDAFVRGLPKEHHLHLGIAVQRITRNPDSCVSIITGTGVVESFDHVVLAVHAKIALQMLGDEVSAEEDDVLGAFETSRTVCVLHSDETVLPKRPSARVSWNCILRSPRSCRDDFHSVTRPPRMTSDGGGFSVTYDMNRLQAIPSPGEEGSPGRVLVTMNPMTAPCQARSWHLYHHPKITSKSVQALKRLHLLKSGGNVSFAGAWMGYGFHEDGFVAGLQVAKEIIGGDLRRLAEPQAYSRMASIDDQKKLVKRICQKYQNSPWLPLSQLQKATSLDTPARGGIWISRTTFSAPFNPAIRNVLFSVIHRLKKEYHHISPEEETPIADVGVEFIGPRSQVPDDAPEPDIPEEDKLRALLQECDNRLTILYAHGGGLYFSGPAQYRASSVRLARLTGARVASIKYRLAPSHTFPAPILDILIAYASLLYPPPGAPYPAIPANQIVLAGNSAGANLALGLMKFLLEMQKLPPLDATFDFHGQSVTLPLPAGLAIVSGWCDQCDSLPSWHCKGETDILNVLQPACMPGHPTDSIWPASPPREAPYCVAALLDHELVSPAAVEDWTGAPPMWFACGCEERGVDGNRVVASRAAKSGVSVVWNEYEGMPHEFPIFLGALPQTKHLLQLWAAACQSFSRGKVGAAAPKPVAVRWLMPDCKRVELGNPVDIAPLPFAEVKKKMKAYNATRPVWTGRLHEHKL</sequence>
<dbReference type="InterPro" id="IPR013094">
    <property type="entry name" value="AB_hydrolase_3"/>
</dbReference>
<feature type="non-terminal residue" evidence="3">
    <location>
        <position position="1"/>
    </location>
</feature>
<dbReference type="InterPro" id="IPR029058">
    <property type="entry name" value="AB_hydrolase_fold"/>
</dbReference>